<name>A0A3M0J9F8_HIRRU</name>
<dbReference type="Proteomes" id="UP000269221">
    <property type="component" value="Unassembled WGS sequence"/>
</dbReference>
<dbReference type="AlphaFoldDB" id="A0A3M0J9F8"/>
<sequence>MEQGSSWVHEEYLFGTGAEMEGLGGIRQGGNLLLPLLLGVVAASGVAKLRGRDGARGQRCPSDCQTLLQSWDTSEVTGDRPWGATAVSWCTQGSPEPASDVLGIIRIRDSPRCAGDHQDQEQPQMCWGSPGPGTAPDVLGITRTRVRSSPRCVGDHQDQAEPQMCWGSPGPGLGAAPDVFGITRTRQNPRCAGDHQDQG</sequence>
<keyword evidence="2" id="KW-1185">Reference proteome</keyword>
<evidence type="ECO:0000313" key="1">
    <source>
        <dbReference type="EMBL" id="RMB97817.1"/>
    </source>
</evidence>
<protein>
    <submittedName>
        <fullName evidence="1">Uncharacterized protein</fullName>
    </submittedName>
</protein>
<gene>
    <name evidence="1" type="ORF">DUI87_25674</name>
</gene>
<proteinExistence type="predicted"/>
<organism evidence="1 2">
    <name type="scientific">Hirundo rustica rustica</name>
    <dbReference type="NCBI Taxonomy" id="333673"/>
    <lineage>
        <taxon>Eukaryota</taxon>
        <taxon>Metazoa</taxon>
        <taxon>Chordata</taxon>
        <taxon>Craniata</taxon>
        <taxon>Vertebrata</taxon>
        <taxon>Euteleostomi</taxon>
        <taxon>Archelosauria</taxon>
        <taxon>Archosauria</taxon>
        <taxon>Dinosauria</taxon>
        <taxon>Saurischia</taxon>
        <taxon>Theropoda</taxon>
        <taxon>Coelurosauria</taxon>
        <taxon>Aves</taxon>
        <taxon>Neognathae</taxon>
        <taxon>Neoaves</taxon>
        <taxon>Telluraves</taxon>
        <taxon>Australaves</taxon>
        <taxon>Passeriformes</taxon>
        <taxon>Sylvioidea</taxon>
        <taxon>Hirundinidae</taxon>
        <taxon>Hirundo</taxon>
    </lineage>
</organism>
<comment type="caution">
    <text evidence="1">The sequence shown here is derived from an EMBL/GenBank/DDBJ whole genome shotgun (WGS) entry which is preliminary data.</text>
</comment>
<accession>A0A3M0J9F8</accession>
<evidence type="ECO:0000313" key="2">
    <source>
        <dbReference type="Proteomes" id="UP000269221"/>
    </source>
</evidence>
<dbReference type="EMBL" id="QRBI01000155">
    <property type="protein sequence ID" value="RMB97817.1"/>
    <property type="molecule type" value="Genomic_DNA"/>
</dbReference>
<reference evidence="1 2" key="1">
    <citation type="submission" date="2018-07" db="EMBL/GenBank/DDBJ databases">
        <title>A high quality draft genome assembly of the barn swallow (H. rustica rustica).</title>
        <authorList>
            <person name="Formenti G."/>
            <person name="Chiara M."/>
            <person name="Poveda L."/>
            <person name="Francoijs K.-J."/>
            <person name="Bonisoli-Alquati A."/>
            <person name="Canova L."/>
            <person name="Gianfranceschi L."/>
            <person name="Horner D.S."/>
            <person name="Saino N."/>
        </authorList>
    </citation>
    <scope>NUCLEOTIDE SEQUENCE [LARGE SCALE GENOMIC DNA]</scope>
    <source>
        <strain evidence="1">Chelidonia</strain>
        <tissue evidence="1">Blood</tissue>
    </source>
</reference>